<protein>
    <submittedName>
        <fullName evidence="1">Uncharacterized protein</fullName>
    </submittedName>
</protein>
<accession>A0ABD1P1W8</accession>
<evidence type="ECO:0000313" key="2">
    <source>
        <dbReference type="Proteomes" id="UP001604277"/>
    </source>
</evidence>
<comment type="caution">
    <text evidence="1">The sequence shown here is derived from an EMBL/GenBank/DDBJ whole genome shotgun (WGS) entry which is preliminary data.</text>
</comment>
<sequence length="114" mass="12721">MVRAPFERGKTGGQRLNHEDCKVAGLQNKEVGPGKRPEQSIKEGMTPGLGLSRYALSQQSLTFNLSTSLVGERPSVQIKVCLEHASFVNVMKMLMSWRTERHILEGNRECSSFT</sequence>
<proteinExistence type="predicted"/>
<name>A0ABD1P1W8_9LAMI</name>
<dbReference type="Proteomes" id="UP001604277">
    <property type="component" value="Unassembled WGS sequence"/>
</dbReference>
<organism evidence="1 2">
    <name type="scientific">Forsythia ovata</name>
    <dbReference type="NCBI Taxonomy" id="205694"/>
    <lineage>
        <taxon>Eukaryota</taxon>
        <taxon>Viridiplantae</taxon>
        <taxon>Streptophyta</taxon>
        <taxon>Embryophyta</taxon>
        <taxon>Tracheophyta</taxon>
        <taxon>Spermatophyta</taxon>
        <taxon>Magnoliopsida</taxon>
        <taxon>eudicotyledons</taxon>
        <taxon>Gunneridae</taxon>
        <taxon>Pentapetalae</taxon>
        <taxon>asterids</taxon>
        <taxon>lamiids</taxon>
        <taxon>Lamiales</taxon>
        <taxon>Oleaceae</taxon>
        <taxon>Forsythieae</taxon>
        <taxon>Forsythia</taxon>
    </lineage>
</organism>
<evidence type="ECO:0000313" key="1">
    <source>
        <dbReference type="EMBL" id="KAL2457134.1"/>
    </source>
</evidence>
<dbReference type="EMBL" id="JBFOLJ010000045">
    <property type="protein sequence ID" value="KAL2457134.1"/>
    <property type="molecule type" value="Genomic_DNA"/>
</dbReference>
<dbReference type="AlphaFoldDB" id="A0ABD1P1W8"/>
<keyword evidence="2" id="KW-1185">Reference proteome</keyword>
<gene>
    <name evidence="1" type="ORF">Fot_56545</name>
</gene>
<reference evidence="2" key="1">
    <citation type="submission" date="2024-07" db="EMBL/GenBank/DDBJ databases">
        <title>Two chromosome-level genome assemblies of Korean endemic species Abeliophyllum distichum and Forsythia ovata (Oleaceae).</title>
        <authorList>
            <person name="Jang H."/>
        </authorList>
    </citation>
    <scope>NUCLEOTIDE SEQUENCE [LARGE SCALE GENOMIC DNA]</scope>
</reference>